<sequence length="251" mass="28683">MIKKILDFPSKIFEHSSILGWSGFQLLFKRGLRSKKLIRVKPKGYHNAVFLRPKTTDITVFYQVFLAQSYQINIPLNPKIIIDCGANVGLSSVYFANRFPEAQVVAVEPESDNFNVLIKNISSYKNIIPINKGIWSHETNLKISNDQLGSWGFTIEESDKPEKNTIQATSLKTIMDACTVNSIDILKIDIEGSEKELFEKNVDLWLPYVKILIIELHDGLKAGSSKSVMKAVSKYDFYHIRNNENLIFYFN</sequence>
<dbReference type="PANTHER" id="PTHR34203">
    <property type="entry name" value="METHYLTRANSFERASE, FKBM FAMILY PROTEIN"/>
    <property type="match status" value="1"/>
</dbReference>
<protein>
    <recommendedName>
        <fullName evidence="1">Methyltransferase FkbM domain-containing protein</fullName>
    </recommendedName>
</protein>
<name>A0A1Z8B7Z3_9FLAO</name>
<dbReference type="InterPro" id="IPR006342">
    <property type="entry name" value="FkbM_mtfrase"/>
</dbReference>
<comment type="caution">
    <text evidence="2">The sequence shown here is derived from an EMBL/GenBank/DDBJ whole genome shotgun (WGS) entry which is preliminary data.</text>
</comment>
<accession>A0A1Z8B7Z3</accession>
<dbReference type="AlphaFoldDB" id="A0A1Z8B7Z3"/>
<evidence type="ECO:0000313" key="2">
    <source>
        <dbReference type="EMBL" id="OUS18670.1"/>
    </source>
</evidence>
<feature type="domain" description="Methyltransferase FkbM" evidence="1">
    <location>
        <begin position="83"/>
        <end position="220"/>
    </location>
</feature>
<dbReference type="PANTHER" id="PTHR34203:SF15">
    <property type="entry name" value="SLL1173 PROTEIN"/>
    <property type="match status" value="1"/>
</dbReference>
<dbReference type="SUPFAM" id="SSF53335">
    <property type="entry name" value="S-adenosyl-L-methionine-dependent methyltransferases"/>
    <property type="match status" value="1"/>
</dbReference>
<dbReference type="NCBIfam" id="TIGR01444">
    <property type="entry name" value="fkbM_fam"/>
    <property type="match status" value="1"/>
</dbReference>
<organism evidence="2 3">
    <name type="scientific">Nonlabens dokdonensis</name>
    <dbReference type="NCBI Taxonomy" id="328515"/>
    <lineage>
        <taxon>Bacteria</taxon>
        <taxon>Pseudomonadati</taxon>
        <taxon>Bacteroidota</taxon>
        <taxon>Flavobacteriia</taxon>
        <taxon>Flavobacteriales</taxon>
        <taxon>Flavobacteriaceae</taxon>
        <taxon>Nonlabens</taxon>
    </lineage>
</organism>
<dbReference type="RefSeq" id="WP_304016371.1">
    <property type="nucleotide sequence ID" value="NZ_CAJXYO010000036.1"/>
</dbReference>
<dbReference type="InterPro" id="IPR029063">
    <property type="entry name" value="SAM-dependent_MTases_sf"/>
</dbReference>
<dbReference type="EMBL" id="MAAX01000059">
    <property type="protein sequence ID" value="OUS18670.1"/>
    <property type="molecule type" value="Genomic_DNA"/>
</dbReference>
<dbReference type="Pfam" id="PF05050">
    <property type="entry name" value="Methyltransf_21"/>
    <property type="match status" value="1"/>
</dbReference>
<gene>
    <name evidence="2" type="ORF">A9Q93_03375</name>
</gene>
<dbReference type="InterPro" id="IPR052514">
    <property type="entry name" value="SAM-dependent_MTase"/>
</dbReference>
<evidence type="ECO:0000313" key="3">
    <source>
        <dbReference type="Proteomes" id="UP000196102"/>
    </source>
</evidence>
<proteinExistence type="predicted"/>
<evidence type="ECO:0000259" key="1">
    <source>
        <dbReference type="Pfam" id="PF05050"/>
    </source>
</evidence>
<dbReference type="Proteomes" id="UP000196102">
    <property type="component" value="Unassembled WGS sequence"/>
</dbReference>
<dbReference type="Gene3D" id="3.40.50.150">
    <property type="entry name" value="Vaccinia Virus protein VP39"/>
    <property type="match status" value="1"/>
</dbReference>
<reference evidence="3" key="1">
    <citation type="journal article" date="2017" name="Proc. Natl. Acad. Sci. U.S.A.">
        <title>Simulation of Deepwater Horizon oil plume reveals substrate specialization within a complex community of hydrocarbon-degraders.</title>
        <authorList>
            <person name="Hu P."/>
            <person name="Dubinsky E.A."/>
            <person name="Probst A.J."/>
            <person name="Wang J."/>
            <person name="Sieber C.M.K."/>
            <person name="Tom L.M."/>
            <person name="Gardinali P."/>
            <person name="Banfield J.F."/>
            <person name="Atlas R.M."/>
            <person name="Andersen G.L."/>
        </authorList>
    </citation>
    <scope>NUCLEOTIDE SEQUENCE [LARGE SCALE GENOMIC DNA]</scope>
</reference>